<protein>
    <submittedName>
        <fullName evidence="3">Phosphoinositide phosphatase SAC1</fullName>
    </submittedName>
</protein>
<dbReference type="GO" id="GO:0043812">
    <property type="term" value="F:phosphatidylinositol-4-phosphate phosphatase activity"/>
    <property type="evidence" value="ECO:0007669"/>
    <property type="project" value="TreeGrafter"/>
</dbReference>
<feature type="transmembrane region" description="Helical" evidence="1">
    <location>
        <begin position="750"/>
        <end position="776"/>
    </location>
</feature>
<keyword evidence="1" id="KW-1133">Transmembrane helix</keyword>
<dbReference type="PANTHER" id="PTHR45662:SF2">
    <property type="entry name" value="PHOSPHATIDYLINOSITOL-3-PHOSPHATASE SAC1"/>
    <property type="match status" value="1"/>
</dbReference>
<evidence type="ECO:0000256" key="1">
    <source>
        <dbReference type="SAM" id="Phobius"/>
    </source>
</evidence>
<keyword evidence="1" id="KW-0812">Transmembrane</keyword>
<accession>A0A1Y1JLM5</accession>
<sequence>MDNGFVLPAIKYYLEPHGKYVFIVNIENNVKNILKISYSEGIQIVKEKQELSSKSNNRAEENDNKNKFSFFGCLGIIQAERINFLVIVSDAEIVSYLFNRAIYRVKKISFIQLNDEIVDNDNPNDNHYYQYEICRLGANGGLTSLNNSRKENKKFFCNKSIKTQNCFDNIFKSRCFLVENCVYNYNKLHNNNETYVHKFKNSTLKKDTLKTIACFVRAFNKGPFYFSYYYNLTTSLQKNFINESKKANENKKTDYILSTRNIKVNDTHYTMGVNCREEMEAPFLHKLKFNEINQEYTWNWKFLNHFIHIDGFDFVVFLVHGYMNSNILHVCNRKIKLYLISRKNKNRSGVRFWCRGGNSQGDVANFVETEQIVVCKNSNETHVFSYIIVRGSIPVLWKQQPTLSIRPKIQICSEMHENAKILNLHMEKLKNTYGKISITNLINKRFGEKYLGQCFENCLKECNVEHNYTWFDFHGEFKKLNYNNLYSSLKTVIDDLNDFSYFSFSLPNSTNCSLSYDNDDISTIFPSWESAKVNNFQKGIFRVNCIDCLDRTNVFQSFLAKYILYIQLKSINIKLEQGNLFPFYFFKSPQDELKYRKIWIHNANAISTIYSGAGALKNDITQNGKRTMRGLIQDLYHIVLRYINNNFLDGYNNDCIHLVTNENLKHLNVFNIHKGKYNQMMQVLFEFIAIFSTSACTSPMQKLLKGFYYFSHNITSTMISQCINYAIFIIRKNFHFFLFPYNQAKYLQFISLMAKTSGILSTSFLIFVFFCIYVFTQRRRVISSPKLGTP</sequence>
<keyword evidence="1" id="KW-0472">Membrane</keyword>
<organism evidence="3 4">
    <name type="scientific">Plasmodium gonderi</name>
    <dbReference type="NCBI Taxonomy" id="77519"/>
    <lineage>
        <taxon>Eukaryota</taxon>
        <taxon>Sar</taxon>
        <taxon>Alveolata</taxon>
        <taxon>Apicomplexa</taxon>
        <taxon>Aconoidasida</taxon>
        <taxon>Haemosporida</taxon>
        <taxon>Plasmodiidae</taxon>
        <taxon>Plasmodium</taxon>
        <taxon>Plasmodium (Plasmodium)</taxon>
    </lineage>
</organism>
<reference evidence="4" key="1">
    <citation type="submission" date="2017-04" db="EMBL/GenBank/DDBJ databases">
        <title>Plasmodium gonderi genome.</title>
        <authorList>
            <person name="Arisue N."/>
            <person name="Honma H."/>
            <person name="Kawai S."/>
            <person name="Tougan T."/>
            <person name="Tanabe K."/>
            <person name="Horii T."/>
        </authorList>
    </citation>
    <scope>NUCLEOTIDE SEQUENCE [LARGE SCALE GENOMIC DNA]</scope>
    <source>
        <strain evidence="4">ATCC 30045</strain>
    </source>
</reference>
<dbReference type="OrthoDB" id="405996at2759"/>
<feature type="domain" description="SAC" evidence="2">
    <location>
        <begin position="215"/>
        <end position="612"/>
    </location>
</feature>
<gene>
    <name evidence="3" type="ORF">PGO_111620</name>
</gene>
<dbReference type="PANTHER" id="PTHR45662">
    <property type="entry name" value="PHOSPHATIDYLINOSITIDE PHOSPHATASE SAC1"/>
    <property type="match status" value="1"/>
</dbReference>
<dbReference type="InterPro" id="IPR002013">
    <property type="entry name" value="SAC_dom"/>
</dbReference>
<dbReference type="GeneID" id="39748441"/>
<dbReference type="AlphaFoldDB" id="A0A1Y1JLM5"/>
<dbReference type="Pfam" id="PF02383">
    <property type="entry name" value="Syja_N"/>
    <property type="match status" value="1"/>
</dbReference>
<name>A0A1Y1JLM5_PLAGO</name>
<evidence type="ECO:0000259" key="2">
    <source>
        <dbReference type="PROSITE" id="PS50275"/>
    </source>
</evidence>
<dbReference type="OMA" id="WIHNANA"/>
<dbReference type="GO" id="GO:0046856">
    <property type="term" value="P:phosphatidylinositol dephosphorylation"/>
    <property type="evidence" value="ECO:0007669"/>
    <property type="project" value="TreeGrafter"/>
</dbReference>
<dbReference type="PROSITE" id="PS50275">
    <property type="entry name" value="SAC"/>
    <property type="match status" value="1"/>
</dbReference>
<dbReference type="GO" id="GO:0005783">
    <property type="term" value="C:endoplasmic reticulum"/>
    <property type="evidence" value="ECO:0007669"/>
    <property type="project" value="TreeGrafter"/>
</dbReference>
<dbReference type="RefSeq" id="XP_028544301.1">
    <property type="nucleotide sequence ID" value="XM_028688500.1"/>
</dbReference>
<keyword evidence="4" id="KW-1185">Reference proteome</keyword>
<evidence type="ECO:0000313" key="4">
    <source>
        <dbReference type="Proteomes" id="UP000195521"/>
    </source>
</evidence>
<dbReference type="Proteomes" id="UP000195521">
    <property type="component" value="Unassembled WGS sequence"/>
</dbReference>
<proteinExistence type="predicted"/>
<evidence type="ECO:0000313" key="3">
    <source>
        <dbReference type="EMBL" id="GAW81712.1"/>
    </source>
</evidence>
<dbReference type="EMBL" id="BDQF01000012">
    <property type="protein sequence ID" value="GAW81712.1"/>
    <property type="molecule type" value="Genomic_DNA"/>
</dbReference>
<comment type="caution">
    <text evidence="3">The sequence shown here is derived from an EMBL/GenBank/DDBJ whole genome shotgun (WGS) entry which is preliminary data.</text>
</comment>